<dbReference type="VEuPathDB" id="TriTrypDB:ECC02_001082"/>
<feature type="compositionally biased region" description="Acidic residues" evidence="2">
    <location>
        <begin position="170"/>
        <end position="191"/>
    </location>
</feature>
<evidence type="ECO:0000256" key="2">
    <source>
        <dbReference type="SAM" id="MobiDB-lite"/>
    </source>
</evidence>
<dbReference type="VEuPathDB" id="TriTrypDB:TCSYLVIO_006202"/>
<dbReference type="VEuPathDB" id="TriTrypDB:TcG_03279"/>
<dbReference type="VEuPathDB" id="TriTrypDB:C3747_18g164"/>
<proteinExistence type="predicted"/>
<feature type="coiled-coil region" evidence="1">
    <location>
        <begin position="599"/>
        <end position="689"/>
    </location>
</feature>
<dbReference type="VEuPathDB" id="TriTrypDB:C4B63_4g190"/>
<dbReference type="VEuPathDB" id="TriTrypDB:BCY84_18773"/>
<reference evidence="4" key="1">
    <citation type="submission" date="2002-03" db="EMBL/GenBank/DDBJ databases">
        <authorList>
            <person name="Andersson B."/>
            <person name="Bontempi E.J."/>
        </authorList>
    </citation>
    <scope>NUCLEOTIDE SEQUENCE</scope>
    <source>
        <strain evidence="4">CL Brener</strain>
    </source>
</reference>
<gene>
    <name evidence="4" type="primary">Tcc44h21-2.7</name>
</gene>
<protein>
    <submittedName>
        <fullName evidence="4">Tcc44h21-2.7</fullName>
    </submittedName>
</protein>
<keyword evidence="3" id="KW-1133">Transmembrane helix</keyword>
<keyword evidence="3" id="KW-0812">Transmembrane</keyword>
<feature type="transmembrane region" description="Helical" evidence="3">
    <location>
        <begin position="1152"/>
        <end position="1176"/>
    </location>
</feature>
<sequence length="1234" mass="137827">MNTPTKLGDLVIATPSSLAAGKSCAAEVGTTATSRSRALVVQHKKETAKATVKEVDVLHRGLKRLETRMHELESRVQYVNPWVVQYMWELLCELRDRIGMNYSHQREKAWITGLRRRRENSRGDQPLTESGMKTPLKQGPTEARTGTAGSRGETLLTTPTHRFEYSNEGVEGEQQEDDDSILDTSVSDESDDGRLPFRENGVVTTEACAQGGADFVQSSPSIDDSKRLKVGRTPKTDGRRLARHMATLGARWEVYRITQEESTSRLEIALEESTQRSLLISSLSCSLATVLHQREVVLASSASSNSGNVHGMHRNATQRQGGIATQRRRERFDDLDVPSPPRTEIPVGLSPIQLAQSPSDFFSPERGNGGRGGNQERSRRAVRSATDVVDDDSDFFSPNNRRQKSRREHEMTALACSVLEAPEFMGRVVNEVSRQLAAQIQQTDMSGEKHLSSSQSLPSALVLTAREAVNAIAGAHDEALYHQLREYLAHEQRQRTTKEESLWQRVTEYEEMWERRTAAERQTKEEVLQEHQRLLALGREDAESCSEIRRELLKLCGEVVRAVEGMPDTFAASRPSTELDDRQTNGTDAIRDEKVFLRLETLSAAVSSLYSDLESLRNKSKGELAPQSEWCKQTESRISTLQESMMDVQEAVSIMARKSRAAEERLDASKAEKEELTKWTERIQGLEQQVEALPSIFTTAMSPPLPPPIETTATTGIEMNLMSVEDAMICVQRNILSRRAKLETSTDSYFRALSALCATLQQLSHLYNVGTGTFGVSLRLIFAMPPLSVPSSLATACQAYLREHSAAELKEAMEALNVTQQVAKVLYDSYYWMQSHILVVDDKAIEASLQNMEDNIVLAEGGNFTERAEPLSKSNVVSSCRKWQLRSATTDGKCRTEALSRSKEASFLQEPKIATTNLTVTQKEPSEKAMPLPSLQNNTCPESKSGEEDENHQQERPTGELTSLTALESLAMASPLKTMDAHCGVMHHYHHHFNCSREEGHNFAPQFLREKEKERTFSPKPHASQCSETQWDARETRWGNAAQHIGVLYHDGSDFAEQTTPLPVSSLNRSHIDVEKGIGRMGERMAQNGCTSLDLPPTPSVVNECLTLPTAVSSFVDPQQATHTSGRGSLPLKDLQPFYTAVTRHGQIHTLILIKIIVTVLHMRGLLVLFLVWWAMKKIRGHDIRFIAIKICISTSKKSSDYFFASALKCQLSQIPYVYSGDKASRGKKCFERR</sequence>
<dbReference type="VEuPathDB" id="TriTrypDB:TcBrA4_0084120"/>
<dbReference type="EMBL" id="AC116314">
    <property type="protein sequence ID" value="AAL96370.1"/>
    <property type="molecule type" value="Genomic_DNA"/>
</dbReference>
<organism evidence="4">
    <name type="scientific">Trypanosoma cruzi</name>
    <dbReference type="NCBI Taxonomy" id="5693"/>
    <lineage>
        <taxon>Eukaryota</taxon>
        <taxon>Discoba</taxon>
        <taxon>Euglenozoa</taxon>
        <taxon>Kinetoplastea</taxon>
        <taxon>Metakinetoplastina</taxon>
        <taxon>Trypanosomatida</taxon>
        <taxon>Trypanosomatidae</taxon>
        <taxon>Trypanosoma</taxon>
        <taxon>Schizotrypanum</taxon>
    </lineage>
</organism>
<dbReference type="VEuPathDB" id="TriTrypDB:TcCLB.511277.50"/>
<evidence type="ECO:0000256" key="1">
    <source>
        <dbReference type="SAM" id="Coils"/>
    </source>
</evidence>
<keyword evidence="1" id="KW-0175">Coiled coil</keyword>
<dbReference type="VEuPathDB" id="TriTrypDB:TCDM_02376"/>
<name>Q8T1Q2_TRYCR</name>
<feature type="region of interest" description="Disordered" evidence="2">
    <location>
        <begin position="920"/>
        <end position="962"/>
    </location>
</feature>
<feature type="region of interest" description="Disordered" evidence="2">
    <location>
        <begin position="115"/>
        <end position="194"/>
    </location>
</feature>
<accession>Q8T1Q2</accession>
<dbReference type="VEuPathDB" id="TriTrypDB:Tc_MARK_4913"/>
<dbReference type="AlphaFoldDB" id="Q8T1Q2"/>
<evidence type="ECO:0000256" key="3">
    <source>
        <dbReference type="SAM" id="Phobius"/>
    </source>
</evidence>
<feature type="region of interest" description="Disordered" evidence="2">
    <location>
        <begin position="302"/>
        <end position="408"/>
    </location>
</feature>
<keyword evidence="3" id="KW-0472">Membrane</keyword>
<dbReference type="VEuPathDB" id="TriTrypDB:TcCLB.506357.60"/>
<dbReference type="VEuPathDB" id="TriTrypDB:TcCL_NonESM01276"/>
<evidence type="ECO:0000313" key="4">
    <source>
        <dbReference type="EMBL" id="AAL96370.1"/>
    </source>
</evidence>